<feature type="coiled-coil region" evidence="1">
    <location>
        <begin position="147"/>
        <end position="202"/>
    </location>
</feature>
<dbReference type="AlphaFoldDB" id="A0A8H8P1A2"/>
<evidence type="ECO:0000256" key="1">
    <source>
        <dbReference type="SAM" id="Coils"/>
    </source>
</evidence>
<name>A0A8H8P1A2_9AGAM</name>
<organism evidence="3 4">
    <name type="scientific">Rhizoctonia solani</name>
    <dbReference type="NCBI Taxonomy" id="456999"/>
    <lineage>
        <taxon>Eukaryota</taxon>
        <taxon>Fungi</taxon>
        <taxon>Dikarya</taxon>
        <taxon>Basidiomycota</taxon>
        <taxon>Agaricomycotina</taxon>
        <taxon>Agaricomycetes</taxon>
        <taxon>Cantharellales</taxon>
        <taxon>Ceratobasidiaceae</taxon>
        <taxon>Rhizoctonia</taxon>
    </lineage>
</organism>
<reference evidence="3" key="1">
    <citation type="submission" date="2020-05" db="EMBL/GenBank/DDBJ databases">
        <title>Evolutionary and genomic comparisons of hybrid uninucleate and nonhybrid Rhizoctonia fungi.</title>
        <authorList>
            <person name="Li C."/>
            <person name="Chen X."/>
        </authorList>
    </citation>
    <scope>NUCLEOTIDE SEQUENCE</scope>
    <source>
        <strain evidence="3">AG-1 IA</strain>
    </source>
</reference>
<dbReference type="RefSeq" id="XP_043183632.1">
    <property type="nucleotide sequence ID" value="XM_043328247.1"/>
</dbReference>
<gene>
    <name evidence="3" type="ORF">RhiXN_08431</name>
</gene>
<dbReference type="GeneID" id="67030710"/>
<proteinExistence type="predicted"/>
<accession>A0A8H8P1A2</accession>
<evidence type="ECO:0000313" key="3">
    <source>
        <dbReference type="EMBL" id="QRW23395.1"/>
    </source>
</evidence>
<sequence length="245" mass="27359">MHLIKASRRPAPHSHDTDQAALSTIAEQFNGGNHQQFATATSNLLKQCEAQPSKCTGFSAPGVEVKTQEAATAATTNSEDPAVVELLDEADCPGHGHDQSYPSPSFGPTPLSPATSTLKKLSDINHVLVGRINNLEEHIARIEEPGLSFAERLNNIYEADLQEQRNLITNLEAHNRNLALTIEEQERLIEERDRLLVEKELELDNFHCSIQDITQDGKGRIHYYKEYEFFAVSYDNAWLGRNGRD</sequence>
<protein>
    <submittedName>
        <fullName evidence="3">Uncharacterized protein</fullName>
    </submittedName>
</protein>
<dbReference type="KEGG" id="rsx:RhiXN_08431"/>
<dbReference type="Proteomes" id="UP000650533">
    <property type="component" value="Chromosome 10"/>
</dbReference>
<keyword evidence="1" id="KW-0175">Coiled coil</keyword>
<dbReference type="EMBL" id="CP059667">
    <property type="protein sequence ID" value="QRW23395.1"/>
    <property type="molecule type" value="Genomic_DNA"/>
</dbReference>
<evidence type="ECO:0000256" key="2">
    <source>
        <dbReference type="SAM" id="MobiDB-lite"/>
    </source>
</evidence>
<evidence type="ECO:0000313" key="4">
    <source>
        <dbReference type="Proteomes" id="UP000650533"/>
    </source>
</evidence>
<feature type="region of interest" description="Disordered" evidence="2">
    <location>
        <begin position="91"/>
        <end position="110"/>
    </location>
</feature>